<gene>
    <name evidence="2" type="ORF">HMPREF1043_0497</name>
</gene>
<dbReference type="GO" id="GO:0006412">
    <property type="term" value="P:translation"/>
    <property type="evidence" value="ECO:0007669"/>
    <property type="project" value="TreeGrafter"/>
</dbReference>
<dbReference type="SMART" id="SM00316">
    <property type="entry name" value="S1"/>
    <property type="match status" value="1"/>
</dbReference>
<dbReference type="InterPro" id="IPR003029">
    <property type="entry name" value="S1_domain"/>
</dbReference>
<accession>I0SDI4</accession>
<dbReference type="NCBIfam" id="NF005573">
    <property type="entry name" value="PRK07252.1"/>
    <property type="match status" value="1"/>
</dbReference>
<sequence length="133" mass="15440">MKPLRLRIKMKIGEKLKGRITGIQPYGAFVELETGDMGLIHISEIRTGYIENIHEILHVDDQVLVQVMDYDEFSGKASLSMRTLEEEKHHLPKRHRFSNDRYKIGFAPLAKNLPTWTKEAMDFLNQSKEETAE</sequence>
<dbReference type="PROSITE" id="PS50126">
    <property type="entry name" value="S1"/>
    <property type="match status" value="1"/>
</dbReference>
<protein>
    <submittedName>
        <fullName evidence="2">S1 RNA binding domain protein</fullName>
    </submittedName>
</protein>
<evidence type="ECO:0000313" key="3">
    <source>
        <dbReference type="Proteomes" id="UP000003245"/>
    </source>
</evidence>
<dbReference type="PATRIC" id="fig|1095729.3.peg.1276"/>
<keyword evidence="3" id="KW-1185">Reference proteome</keyword>
<dbReference type="EMBL" id="AICP01000041">
    <property type="protein sequence ID" value="EID21437.1"/>
    <property type="molecule type" value="Genomic_DNA"/>
</dbReference>
<dbReference type="GO" id="GO:0003729">
    <property type="term" value="F:mRNA binding"/>
    <property type="evidence" value="ECO:0007669"/>
    <property type="project" value="TreeGrafter"/>
</dbReference>
<dbReference type="AlphaFoldDB" id="I0SDI4"/>
<name>I0SDI4_STRAP</name>
<dbReference type="Proteomes" id="UP000003245">
    <property type="component" value="Unassembled WGS sequence"/>
</dbReference>
<dbReference type="NCBIfam" id="NF040579">
    <property type="entry name" value="S1_dom_CvfD"/>
    <property type="match status" value="1"/>
</dbReference>
<evidence type="ECO:0000313" key="2">
    <source>
        <dbReference type="EMBL" id="EID21437.1"/>
    </source>
</evidence>
<dbReference type="Pfam" id="PF00575">
    <property type="entry name" value="S1"/>
    <property type="match status" value="1"/>
</dbReference>
<dbReference type="SUPFAM" id="SSF50249">
    <property type="entry name" value="Nucleic acid-binding proteins"/>
    <property type="match status" value="1"/>
</dbReference>
<dbReference type="Gene3D" id="2.40.50.140">
    <property type="entry name" value="Nucleic acid-binding proteins"/>
    <property type="match status" value="1"/>
</dbReference>
<dbReference type="InterPro" id="IPR012340">
    <property type="entry name" value="NA-bd_OB-fold"/>
</dbReference>
<reference evidence="2 3" key="1">
    <citation type="submission" date="2012-01" db="EMBL/GenBank/DDBJ databases">
        <authorList>
            <person name="Harkins D.M."/>
            <person name="Madupu R."/>
            <person name="Durkin A.S."/>
            <person name="Torralba M."/>
            <person name="Methe B."/>
            <person name="Sutton G.G."/>
            <person name="Nelson K.E."/>
        </authorList>
    </citation>
    <scope>NUCLEOTIDE SEQUENCE [LARGE SCALE GENOMIC DNA]</scope>
    <source>
        <strain evidence="2 3">CCUG 39159</strain>
    </source>
</reference>
<dbReference type="GO" id="GO:0003735">
    <property type="term" value="F:structural constituent of ribosome"/>
    <property type="evidence" value="ECO:0007669"/>
    <property type="project" value="TreeGrafter"/>
</dbReference>
<proteinExistence type="predicted"/>
<evidence type="ECO:0000259" key="1">
    <source>
        <dbReference type="PROSITE" id="PS50126"/>
    </source>
</evidence>
<dbReference type="InterPro" id="IPR050437">
    <property type="entry name" value="Ribos_protein_bS1-like"/>
</dbReference>
<comment type="caution">
    <text evidence="2">The sequence shown here is derived from an EMBL/GenBank/DDBJ whole genome shotgun (WGS) entry which is preliminary data.</text>
</comment>
<feature type="domain" description="S1 motif" evidence="1">
    <location>
        <begin position="13"/>
        <end position="82"/>
    </location>
</feature>
<organism evidence="2 3">
    <name type="scientific">Streptococcus anginosus subsp. whileyi CCUG 39159</name>
    <dbReference type="NCBI Taxonomy" id="1095729"/>
    <lineage>
        <taxon>Bacteria</taxon>
        <taxon>Bacillati</taxon>
        <taxon>Bacillota</taxon>
        <taxon>Bacilli</taxon>
        <taxon>Lactobacillales</taxon>
        <taxon>Streptococcaceae</taxon>
        <taxon>Streptococcus</taxon>
        <taxon>Streptococcus anginosus group</taxon>
    </lineage>
</organism>
<dbReference type="PANTHER" id="PTHR10724">
    <property type="entry name" value="30S RIBOSOMAL PROTEIN S1"/>
    <property type="match status" value="1"/>
</dbReference>